<dbReference type="Proteomes" id="UP001054945">
    <property type="component" value="Unassembled WGS sequence"/>
</dbReference>
<dbReference type="Pfam" id="PF00075">
    <property type="entry name" value="RNase_H"/>
    <property type="match status" value="1"/>
</dbReference>
<evidence type="ECO:0000259" key="1">
    <source>
        <dbReference type="Pfam" id="PF00075"/>
    </source>
</evidence>
<comment type="caution">
    <text evidence="2">The sequence shown here is derived from an EMBL/GenBank/DDBJ whole genome shotgun (WGS) entry which is preliminary data.</text>
</comment>
<feature type="domain" description="RNase H type-1" evidence="1">
    <location>
        <begin position="49"/>
        <end position="130"/>
    </location>
</feature>
<keyword evidence="3" id="KW-1185">Reference proteome</keyword>
<dbReference type="Gene3D" id="3.30.420.10">
    <property type="entry name" value="Ribonuclease H-like superfamily/Ribonuclease H"/>
    <property type="match status" value="1"/>
</dbReference>
<dbReference type="InterPro" id="IPR012337">
    <property type="entry name" value="RNaseH-like_sf"/>
</dbReference>
<accession>A0AAV4YA23</accession>
<dbReference type="AlphaFoldDB" id="A0AAV4YA23"/>
<name>A0AAV4YA23_CAEEX</name>
<dbReference type="SUPFAM" id="SSF53098">
    <property type="entry name" value="Ribonuclease H-like"/>
    <property type="match status" value="1"/>
</dbReference>
<protein>
    <submittedName>
        <fullName evidence="2">RNase H domain-containing protein</fullName>
    </submittedName>
</protein>
<organism evidence="2 3">
    <name type="scientific">Caerostris extrusa</name>
    <name type="common">Bark spider</name>
    <name type="synonym">Caerostris bankana</name>
    <dbReference type="NCBI Taxonomy" id="172846"/>
    <lineage>
        <taxon>Eukaryota</taxon>
        <taxon>Metazoa</taxon>
        <taxon>Ecdysozoa</taxon>
        <taxon>Arthropoda</taxon>
        <taxon>Chelicerata</taxon>
        <taxon>Arachnida</taxon>
        <taxon>Araneae</taxon>
        <taxon>Araneomorphae</taxon>
        <taxon>Entelegynae</taxon>
        <taxon>Araneoidea</taxon>
        <taxon>Araneidae</taxon>
        <taxon>Caerostris</taxon>
    </lineage>
</organism>
<sequence length="145" mass="16405">MFQVKHGNKELCTQGTVIQPYSLSFQKPILPPWICSSIPWTPHRNDLQGVLIFTDGSKMNNKVAGAFVVYNNNIEADYKTFRISDHATVYMTELLAISKAMEYFSINHLEEAHITTDSRSENGGFKAAIEGLDNWAAEYVFRIKA</sequence>
<dbReference type="GO" id="GO:0003676">
    <property type="term" value="F:nucleic acid binding"/>
    <property type="evidence" value="ECO:0007669"/>
    <property type="project" value="InterPro"/>
</dbReference>
<dbReference type="EMBL" id="BPLR01001673">
    <property type="protein sequence ID" value="GIZ03963.1"/>
    <property type="molecule type" value="Genomic_DNA"/>
</dbReference>
<dbReference type="GO" id="GO:0004523">
    <property type="term" value="F:RNA-DNA hybrid ribonuclease activity"/>
    <property type="evidence" value="ECO:0007669"/>
    <property type="project" value="InterPro"/>
</dbReference>
<dbReference type="InterPro" id="IPR002156">
    <property type="entry name" value="RNaseH_domain"/>
</dbReference>
<proteinExistence type="predicted"/>
<evidence type="ECO:0000313" key="2">
    <source>
        <dbReference type="EMBL" id="GIZ03963.1"/>
    </source>
</evidence>
<evidence type="ECO:0000313" key="3">
    <source>
        <dbReference type="Proteomes" id="UP001054945"/>
    </source>
</evidence>
<gene>
    <name evidence="2" type="primary">R1A1-elementORF2_487</name>
    <name evidence="2" type="ORF">CEXT_200161</name>
</gene>
<dbReference type="InterPro" id="IPR036397">
    <property type="entry name" value="RNaseH_sf"/>
</dbReference>
<reference evidence="2 3" key="1">
    <citation type="submission" date="2021-06" db="EMBL/GenBank/DDBJ databases">
        <title>Caerostris extrusa draft genome.</title>
        <authorList>
            <person name="Kono N."/>
            <person name="Arakawa K."/>
        </authorList>
    </citation>
    <scope>NUCLEOTIDE SEQUENCE [LARGE SCALE GENOMIC DNA]</scope>
</reference>